<proteinExistence type="inferred from homology"/>
<evidence type="ECO:0000256" key="1">
    <source>
        <dbReference type="ARBA" id="ARBA00005707"/>
    </source>
</evidence>
<gene>
    <name evidence="3" type="primary">cunh8orf33</name>
</gene>
<feature type="compositionally biased region" description="Basic and acidic residues" evidence="2">
    <location>
        <begin position="158"/>
        <end position="178"/>
    </location>
</feature>
<feature type="compositionally biased region" description="Polar residues" evidence="2">
    <location>
        <begin position="55"/>
        <end position="65"/>
    </location>
</feature>
<dbReference type="InterPro" id="IPR029274">
    <property type="entry name" value="DUF4615"/>
</dbReference>
<organism evidence="3 4">
    <name type="scientific">Anolis carolinensis</name>
    <name type="common">Green anole</name>
    <name type="synonym">American chameleon</name>
    <dbReference type="NCBI Taxonomy" id="28377"/>
    <lineage>
        <taxon>Eukaryota</taxon>
        <taxon>Metazoa</taxon>
        <taxon>Chordata</taxon>
        <taxon>Craniata</taxon>
        <taxon>Vertebrata</taxon>
        <taxon>Euteleostomi</taxon>
        <taxon>Lepidosauria</taxon>
        <taxon>Squamata</taxon>
        <taxon>Bifurcata</taxon>
        <taxon>Unidentata</taxon>
        <taxon>Episquamata</taxon>
        <taxon>Toxicofera</taxon>
        <taxon>Iguania</taxon>
        <taxon>Dactyloidae</taxon>
        <taxon>Anolis</taxon>
    </lineage>
</organism>
<accession>H9GA16</accession>
<name>H9GA16_ANOCA</name>
<dbReference type="Pfam" id="PF15393">
    <property type="entry name" value="DUF4615"/>
    <property type="match status" value="1"/>
</dbReference>
<reference evidence="3" key="2">
    <citation type="submission" date="2025-08" db="UniProtKB">
        <authorList>
            <consortium name="Ensembl"/>
        </authorList>
    </citation>
    <scope>IDENTIFICATION</scope>
</reference>
<dbReference type="PANTHER" id="PTHR13602">
    <property type="entry name" value="UPF0488 PROTEIN C8ORF33"/>
    <property type="match status" value="1"/>
</dbReference>
<evidence type="ECO:0000313" key="4">
    <source>
        <dbReference type="Proteomes" id="UP000001646"/>
    </source>
</evidence>
<evidence type="ECO:0000313" key="3">
    <source>
        <dbReference type="Ensembl" id="ENSACAP00000005168.3"/>
    </source>
</evidence>
<protein>
    <submittedName>
        <fullName evidence="3">Uncharacterized protein</fullName>
    </submittedName>
</protein>
<dbReference type="Proteomes" id="UP000001646">
    <property type="component" value="Unplaced"/>
</dbReference>
<feature type="compositionally biased region" description="Basic residues" evidence="2">
    <location>
        <begin position="204"/>
        <end position="215"/>
    </location>
</feature>
<feature type="compositionally biased region" description="Low complexity" evidence="2">
    <location>
        <begin position="115"/>
        <end position="136"/>
    </location>
</feature>
<keyword evidence="4" id="KW-1185">Reference proteome</keyword>
<reference evidence="3" key="1">
    <citation type="submission" date="2009-12" db="EMBL/GenBank/DDBJ databases">
        <title>The Genome Sequence of Anolis carolinensis (Green Anole Lizard).</title>
        <authorList>
            <consortium name="The Genome Sequencing Platform"/>
            <person name="Di Palma F."/>
            <person name="Alfoldi J."/>
            <person name="Heiman D."/>
            <person name="Young S."/>
            <person name="Grabherr M."/>
            <person name="Johnson J."/>
            <person name="Lander E.S."/>
            <person name="Lindblad-Toh K."/>
        </authorList>
    </citation>
    <scope>NUCLEOTIDE SEQUENCE [LARGE SCALE GENOMIC DNA]</scope>
    <source>
        <strain evidence="3">JBL SC #1</strain>
    </source>
</reference>
<feature type="compositionally biased region" description="Low complexity" evidence="2">
    <location>
        <begin position="183"/>
        <end position="193"/>
    </location>
</feature>
<feature type="region of interest" description="Disordered" evidence="2">
    <location>
        <begin position="115"/>
        <end position="249"/>
    </location>
</feature>
<comment type="similarity">
    <text evidence="1">Belongs to the UPF0488 family.</text>
</comment>
<dbReference type="PANTHER" id="PTHR13602:SF2">
    <property type="entry name" value="UPF0488 PROTEIN C8ORF33"/>
    <property type="match status" value="1"/>
</dbReference>
<dbReference type="AlphaFoldDB" id="H9GA16"/>
<dbReference type="InParanoid" id="H9GA16"/>
<sequence>MRHALGDYRVRMEEEVKSAARAATKPEISRAQPGGNLGSELEREQPSPPAAVSASWFTPSDNSFQFGFDPSGKNSGEVGGAAAGVCGGDGAREQPVGHNPSATLGFSAGSLGSGFAFHFAIPPPSAAADPGSGADTTEADAPTDAESQNQKPTLPEPARPDRLDAKDEEARRDGERPAQEGPTSEASQAAAAETKADLTVPASGKRKKKKKKKKKDLPFAGAHRDSPDDGATSHGKGTSEHPDNSQADEQVKREVDWCVEQLELGLKTQKSTPKQMDEAFRAMRVLRSEKAALAKKRQLMKTMFGDYRAQMAEERRKQLKLMQAASKAAHIAEVAEDTCKNRGQVFWKSAERLRSERSPGESSLRPAACSAFGGTSSFKFASSQGEFCFNFF</sequence>
<evidence type="ECO:0000256" key="2">
    <source>
        <dbReference type="SAM" id="MobiDB-lite"/>
    </source>
</evidence>
<dbReference type="STRING" id="28377.ENSACAP00000005168"/>
<dbReference type="RefSeq" id="XP_062820580.1">
    <property type="nucleotide sequence ID" value="XM_062964510.1"/>
</dbReference>
<dbReference type="RefSeq" id="XP_062820581.1">
    <property type="nucleotide sequence ID" value="XM_062964511.1"/>
</dbReference>
<dbReference type="CTD" id="103178745"/>
<dbReference type="eggNOG" id="ENOG502SBI9">
    <property type="taxonomic scope" value="Eukaryota"/>
</dbReference>
<dbReference type="GeneTree" id="ENSGT00390000000306"/>
<dbReference type="GeneID" id="103282078"/>
<reference evidence="3" key="3">
    <citation type="submission" date="2025-09" db="UniProtKB">
        <authorList>
            <consortium name="Ensembl"/>
        </authorList>
    </citation>
    <scope>IDENTIFICATION</scope>
</reference>
<dbReference type="HOGENOM" id="CLU_082144_0_1_1"/>
<feature type="compositionally biased region" description="Basic and acidic residues" evidence="2">
    <location>
        <begin position="237"/>
        <end position="249"/>
    </location>
</feature>
<feature type="region of interest" description="Disordered" evidence="2">
    <location>
        <begin position="14"/>
        <end position="101"/>
    </location>
</feature>
<dbReference type="Ensembl" id="ENSACAT00000005285.3">
    <property type="protein sequence ID" value="ENSACAP00000005168.3"/>
    <property type="gene ID" value="ENSACAG00000005297.3"/>
</dbReference>
<dbReference type="Bgee" id="ENSACAG00000005297">
    <property type="expression patterns" value="Expressed in ovary and 14 other cell types or tissues"/>
</dbReference>
<feature type="compositionally biased region" description="Gly residues" evidence="2">
    <location>
        <begin position="77"/>
        <end position="89"/>
    </location>
</feature>